<accession>A0ABP7G1X2</accession>
<dbReference type="SUPFAM" id="SSF51735">
    <property type="entry name" value="NAD(P)-binding Rossmann-fold domains"/>
    <property type="match status" value="1"/>
</dbReference>
<sequence length="342" mass="35759">MVEGVPDHPTAPTSPTLAHPPTPRGRAPLMRVLILGGYGAVGARVAAEMRAHGHLARTAGRDPARADVPVDLSRPEARDYQSALAGIDVVVNAAGVEDPDLVTAATSRGVAFVDITATTSYVAALERLTPTAPVLVNVGLAPGVTTLLAAALHRDRPTSSIDVGVILGAGEAHGRAAVAWSYGLLGSDFPDPATGAAVGNLTQGRTFHLPGYGRRRLYRADFCDQHTLTRDLGVAVRSHLALDSRALTTALTLLTRLPGVQHLRLPTRLHLPGRDDWLVVATTATNESRWASGRNQSQATALVASLAATTVTGLAPGVHHLHQHLSTDHLARLPGIHLAGAR</sequence>
<proteinExistence type="predicted"/>
<dbReference type="Gene3D" id="3.40.50.720">
    <property type="entry name" value="NAD(P)-binding Rossmann-like Domain"/>
    <property type="match status" value="1"/>
</dbReference>
<gene>
    <name evidence="2" type="ORF">GCM10022402_35970</name>
</gene>
<comment type="caution">
    <text evidence="2">The sequence shown here is derived from an EMBL/GenBank/DDBJ whole genome shotgun (WGS) entry which is preliminary data.</text>
</comment>
<protein>
    <recommendedName>
        <fullName evidence="4">Saccharopine dehydrogenase</fullName>
    </recommendedName>
</protein>
<dbReference type="InterPro" id="IPR036291">
    <property type="entry name" value="NAD(P)-bd_dom_sf"/>
</dbReference>
<dbReference type="Proteomes" id="UP001500908">
    <property type="component" value="Unassembled WGS sequence"/>
</dbReference>
<evidence type="ECO:0000256" key="1">
    <source>
        <dbReference type="SAM" id="MobiDB-lite"/>
    </source>
</evidence>
<organism evidence="2 3">
    <name type="scientific">Salinactinospora qingdaonensis</name>
    <dbReference type="NCBI Taxonomy" id="702744"/>
    <lineage>
        <taxon>Bacteria</taxon>
        <taxon>Bacillati</taxon>
        <taxon>Actinomycetota</taxon>
        <taxon>Actinomycetes</taxon>
        <taxon>Streptosporangiales</taxon>
        <taxon>Nocardiopsidaceae</taxon>
        <taxon>Salinactinospora</taxon>
    </lineage>
</organism>
<evidence type="ECO:0000313" key="2">
    <source>
        <dbReference type="EMBL" id="GAA3754119.1"/>
    </source>
</evidence>
<dbReference type="EMBL" id="BAABDD010000019">
    <property type="protein sequence ID" value="GAA3754119.1"/>
    <property type="molecule type" value="Genomic_DNA"/>
</dbReference>
<keyword evidence="3" id="KW-1185">Reference proteome</keyword>
<evidence type="ECO:0000313" key="3">
    <source>
        <dbReference type="Proteomes" id="UP001500908"/>
    </source>
</evidence>
<reference evidence="3" key="1">
    <citation type="journal article" date="2019" name="Int. J. Syst. Evol. Microbiol.">
        <title>The Global Catalogue of Microorganisms (GCM) 10K type strain sequencing project: providing services to taxonomists for standard genome sequencing and annotation.</title>
        <authorList>
            <consortium name="The Broad Institute Genomics Platform"/>
            <consortium name="The Broad Institute Genome Sequencing Center for Infectious Disease"/>
            <person name="Wu L."/>
            <person name="Ma J."/>
        </authorList>
    </citation>
    <scope>NUCLEOTIDE SEQUENCE [LARGE SCALE GENOMIC DNA]</scope>
    <source>
        <strain evidence="3">JCM 17137</strain>
    </source>
</reference>
<feature type="region of interest" description="Disordered" evidence="1">
    <location>
        <begin position="1"/>
        <end position="25"/>
    </location>
</feature>
<name>A0ABP7G1X2_9ACTN</name>
<evidence type="ECO:0008006" key="4">
    <source>
        <dbReference type="Google" id="ProtNLM"/>
    </source>
</evidence>